<evidence type="ECO:0000313" key="1">
    <source>
        <dbReference type="EMBL" id="MFI1459260.1"/>
    </source>
</evidence>
<dbReference type="RefSeq" id="WP_033241193.1">
    <property type="nucleotide sequence ID" value="NZ_JBIRUQ010000001.1"/>
</dbReference>
<comment type="caution">
    <text evidence="1">The sequence shown here is derived from an EMBL/GenBank/DDBJ whole genome shotgun (WGS) entry which is preliminary data.</text>
</comment>
<reference evidence="1 2" key="1">
    <citation type="submission" date="2024-10" db="EMBL/GenBank/DDBJ databases">
        <title>The Natural Products Discovery Center: Release of the First 8490 Sequenced Strains for Exploring Actinobacteria Biosynthetic Diversity.</title>
        <authorList>
            <person name="Kalkreuter E."/>
            <person name="Kautsar S.A."/>
            <person name="Yang D."/>
            <person name="Bader C.D."/>
            <person name="Teijaro C.N."/>
            <person name="Fluegel L."/>
            <person name="Davis C.M."/>
            <person name="Simpson J.R."/>
            <person name="Lauterbach L."/>
            <person name="Steele A.D."/>
            <person name="Gui C."/>
            <person name="Meng S."/>
            <person name="Li G."/>
            <person name="Viehrig K."/>
            <person name="Ye F."/>
            <person name="Su P."/>
            <person name="Kiefer A.F."/>
            <person name="Nichols A."/>
            <person name="Cepeda A.J."/>
            <person name="Yan W."/>
            <person name="Fan B."/>
            <person name="Jiang Y."/>
            <person name="Adhikari A."/>
            <person name="Zheng C.-J."/>
            <person name="Schuster L."/>
            <person name="Cowan T.M."/>
            <person name="Smanski M.J."/>
            <person name="Chevrette M.G."/>
            <person name="De Carvalho L.P.S."/>
            <person name="Shen B."/>
        </authorList>
    </citation>
    <scope>NUCLEOTIDE SEQUENCE [LARGE SCALE GENOMIC DNA]</scope>
    <source>
        <strain evidence="1 2">NPDC020568</strain>
    </source>
</reference>
<name>A0ABW7TIU4_9NOCA</name>
<dbReference type="Proteomes" id="UP001611263">
    <property type="component" value="Unassembled WGS sequence"/>
</dbReference>
<keyword evidence="2" id="KW-1185">Reference proteome</keyword>
<accession>A0ABW7TIU4</accession>
<proteinExistence type="predicted"/>
<dbReference type="GeneID" id="93506471"/>
<gene>
    <name evidence="1" type="ORF">ACH4WX_00910</name>
</gene>
<sequence>MSTIQYPDDESIAEITAHYLLAMPAGLLPMLYGFRFDGRSIDTDCVRVAWDHDRKPEDPNPLHVKAAQLRTVLGTGMFGFGFVFPVFADQLDSSVQNRHIPQPVRSAAERLPAAEDLIAAALIDATGRQWWAVVPRHVPNLEPVLLHLPATAPENWRIPESLDASLWTAALALDDRNHDALLRLRTTHPDSSSAR</sequence>
<organism evidence="1 2">
    <name type="scientific">Nocardia carnea</name>
    <dbReference type="NCBI Taxonomy" id="37328"/>
    <lineage>
        <taxon>Bacteria</taxon>
        <taxon>Bacillati</taxon>
        <taxon>Actinomycetota</taxon>
        <taxon>Actinomycetes</taxon>
        <taxon>Mycobacteriales</taxon>
        <taxon>Nocardiaceae</taxon>
        <taxon>Nocardia</taxon>
    </lineage>
</organism>
<evidence type="ECO:0000313" key="2">
    <source>
        <dbReference type="Proteomes" id="UP001611263"/>
    </source>
</evidence>
<protein>
    <submittedName>
        <fullName evidence="1">Uncharacterized protein</fullName>
    </submittedName>
</protein>
<dbReference type="EMBL" id="JBIRUQ010000001">
    <property type="protein sequence ID" value="MFI1459260.1"/>
    <property type="molecule type" value="Genomic_DNA"/>
</dbReference>